<evidence type="ECO:0000313" key="1">
    <source>
        <dbReference type="EMBL" id="PKB92447.1"/>
    </source>
</evidence>
<accession>A0A2N0NCZ1</accession>
<protein>
    <submittedName>
        <fullName evidence="1">Uncharacterized protein</fullName>
    </submittedName>
</protein>
<sequence>MQTREYQDFIEEFNVLEFRIPRNTRTNRTQLYAYVYFKDRESFCPAHTLIISQLILESSDIY</sequence>
<dbReference type="SUPFAM" id="SSF54928">
    <property type="entry name" value="RNA-binding domain, RBD"/>
    <property type="match status" value="1"/>
</dbReference>
<proteinExistence type="predicted"/>
<reference evidence="1 2" key="1">
    <citation type="submission" date="2016-04" db="EMBL/GenBank/DDBJ databases">
        <title>Genome analyses suggest a sexual origin of heterokaryosis in a supposedly ancient asexual fungus.</title>
        <authorList>
            <person name="Ropars J."/>
            <person name="Sedzielewska K."/>
            <person name="Noel J."/>
            <person name="Charron P."/>
            <person name="Farinelli L."/>
            <person name="Marton T."/>
            <person name="Kruger M."/>
            <person name="Pelin A."/>
            <person name="Brachmann A."/>
            <person name="Corradi N."/>
        </authorList>
    </citation>
    <scope>NUCLEOTIDE SEQUENCE [LARGE SCALE GENOMIC DNA]</scope>
    <source>
        <strain evidence="1 2">A5</strain>
    </source>
</reference>
<gene>
    <name evidence="1" type="ORF">RhiirA5_444629</name>
</gene>
<dbReference type="AlphaFoldDB" id="A0A2N0NCZ1"/>
<dbReference type="InterPro" id="IPR035979">
    <property type="entry name" value="RBD_domain_sf"/>
</dbReference>
<dbReference type="Gene3D" id="3.30.70.330">
    <property type="match status" value="1"/>
</dbReference>
<dbReference type="EMBL" id="LLXJ01011017">
    <property type="protein sequence ID" value="PKB92447.1"/>
    <property type="molecule type" value="Genomic_DNA"/>
</dbReference>
<organism evidence="1 2">
    <name type="scientific">Rhizophagus irregularis</name>
    <dbReference type="NCBI Taxonomy" id="588596"/>
    <lineage>
        <taxon>Eukaryota</taxon>
        <taxon>Fungi</taxon>
        <taxon>Fungi incertae sedis</taxon>
        <taxon>Mucoromycota</taxon>
        <taxon>Glomeromycotina</taxon>
        <taxon>Glomeromycetes</taxon>
        <taxon>Glomerales</taxon>
        <taxon>Glomeraceae</taxon>
        <taxon>Rhizophagus</taxon>
    </lineage>
</organism>
<comment type="caution">
    <text evidence="1">The sequence shown here is derived from an EMBL/GenBank/DDBJ whole genome shotgun (WGS) entry which is preliminary data.</text>
</comment>
<dbReference type="InterPro" id="IPR012677">
    <property type="entry name" value="Nucleotide-bd_a/b_plait_sf"/>
</dbReference>
<dbReference type="GO" id="GO:0003676">
    <property type="term" value="F:nucleic acid binding"/>
    <property type="evidence" value="ECO:0007669"/>
    <property type="project" value="InterPro"/>
</dbReference>
<name>A0A2N0NCZ1_9GLOM</name>
<evidence type="ECO:0000313" key="2">
    <source>
        <dbReference type="Proteomes" id="UP000232722"/>
    </source>
</evidence>
<reference evidence="1 2" key="2">
    <citation type="submission" date="2017-09" db="EMBL/GenBank/DDBJ databases">
        <title>Extensive intraspecific genome diversity in a model arbuscular mycorrhizal fungus.</title>
        <authorList>
            <person name="Chen E.C."/>
            <person name="Morin E."/>
            <person name="Beaudet D."/>
            <person name="Noel J."/>
            <person name="Ndikumana S."/>
            <person name="Charron P."/>
            <person name="St-Onge C."/>
            <person name="Giorgi J."/>
            <person name="Grigoriev I.V."/>
            <person name="Roux C."/>
            <person name="Martin F.M."/>
            <person name="Corradi N."/>
        </authorList>
    </citation>
    <scope>NUCLEOTIDE SEQUENCE [LARGE SCALE GENOMIC DNA]</scope>
    <source>
        <strain evidence="1 2">A5</strain>
    </source>
</reference>
<dbReference type="Proteomes" id="UP000232722">
    <property type="component" value="Unassembled WGS sequence"/>
</dbReference>